<feature type="chain" id="PRO_5027694515" evidence="2">
    <location>
        <begin position="20"/>
        <end position="117"/>
    </location>
</feature>
<dbReference type="OrthoDB" id="10038290at2759"/>
<gene>
    <name evidence="6" type="primary">LOC114324323</name>
</gene>
<keyword evidence="5" id="KW-1185">Reference proteome</keyword>
<dbReference type="Gene3D" id="3.30.30.10">
    <property type="entry name" value="Knottin, scorpion toxin-like"/>
    <property type="match status" value="1"/>
</dbReference>
<evidence type="ECO:0000259" key="3">
    <source>
        <dbReference type="Pfam" id="PF01097"/>
    </source>
</evidence>
<dbReference type="SUPFAM" id="SSF57095">
    <property type="entry name" value="Scorpion toxin-like"/>
    <property type="match status" value="1"/>
</dbReference>
<dbReference type="InterPro" id="IPR036574">
    <property type="entry name" value="Scorpion_toxin-like_sf"/>
</dbReference>
<evidence type="ECO:0000256" key="2">
    <source>
        <dbReference type="SAM" id="SignalP"/>
    </source>
</evidence>
<dbReference type="AlphaFoldDB" id="A0A6P7EY52"/>
<sequence>MKCLIIGVVICVLIAGNLSAPVEDEIETRFDELSREGAVEEVKIDKEEGTKLEELEEDNVVEDADNDSHTRERRYVTCIIGKIPIEGVQLNDAACAAKCYTKKRPGGYCSHGRCQCR</sequence>
<protein>
    <submittedName>
        <fullName evidence="6">Tenecin-1-like</fullName>
    </submittedName>
</protein>
<reference evidence="4" key="2">
    <citation type="submission" date="2025-05" db="UniProtKB">
        <authorList>
            <consortium name="EnsemblMetazoa"/>
        </authorList>
    </citation>
    <scope>IDENTIFICATION</scope>
</reference>
<dbReference type="GO" id="GO:0051707">
    <property type="term" value="P:response to other organism"/>
    <property type="evidence" value="ECO:0007669"/>
    <property type="project" value="UniProtKB-ARBA"/>
</dbReference>
<evidence type="ECO:0000313" key="6">
    <source>
        <dbReference type="RefSeq" id="XP_028127931.1"/>
    </source>
</evidence>
<name>A0A6P7EY52_DIAVI</name>
<reference evidence="6" key="1">
    <citation type="submission" date="2025-04" db="UniProtKB">
        <authorList>
            <consortium name="RefSeq"/>
        </authorList>
    </citation>
    <scope>IDENTIFICATION</scope>
    <source>
        <tissue evidence="6">Whole insect</tissue>
    </source>
</reference>
<dbReference type="Proteomes" id="UP001652700">
    <property type="component" value="Unplaced"/>
</dbReference>
<evidence type="ECO:0000313" key="4">
    <source>
        <dbReference type="EnsemblMetazoa" id="XP_028127931.1"/>
    </source>
</evidence>
<dbReference type="Pfam" id="PF01097">
    <property type="entry name" value="Defensin_2"/>
    <property type="match status" value="1"/>
</dbReference>
<dbReference type="KEGG" id="dvv:114324323"/>
<evidence type="ECO:0000313" key="5">
    <source>
        <dbReference type="Proteomes" id="UP001652700"/>
    </source>
</evidence>
<feature type="signal peptide" evidence="2">
    <location>
        <begin position="1"/>
        <end position="19"/>
    </location>
</feature>
<keyword evidence="1" id="KW-1015">Disulfide bond</keyword>
<dbReference type="InterPro" id="IPR001542">
    <property type="entry name" value="Defensin_invertebrate/fungal"/>
</dbReference>
<accession>A0A6P7EY52</accession>
<feature type="domain" description="Invertebrate defensins family profile" evidence="3">
    <location>
        <begin position="87"/>
        <end position="117"/>
    </location>
</feature>
<evidence type="ECO:0000256" key="1">
    <source>
        <dbReference type="ARBA" id="ARBA00023157"/>
    </source>
</evidence>
<dbReference type="RefSeq" id="XP_028127931.1">
    <property type="nucleotide sequence ID" value="XM_028272130.1"/>
</dbReference>
<dbReference type="EnsemblMetazoa" id="XM_028272130.1">
    <property type="protein sequence ID" value="XP_028127931.1"/>
    <property type="gene ID" value="LOC114324323"/>
</dbReference>
<organism evidence="6">
    <name type="scientific">Diabrotica virgifera virgifera</name>
    <name type="common">western corn rootworm</name>
    <dbReference type="NCBI Taxonomy" id="50390"/>
    <lineage>
        <taxon>Eukaryota</taxon>
        <taxon>Metazoa</taxon>
        <taxon>Ecdysozoa</taxon>
        <taxon>Arthropoda</taxon>
        <taxon>Hexapoda</taxon>
        <taxon>Insecta</taxon>
        <taxon>Pterygota</taxon>
        <taxon>Neoptera</taxon>
        <taxon>Endopterygota</taxon>
        <taxon>Coleoptera</taxon>
        <taxon>Polyphaga</taxon>
        <taxon>Cucujiformia</taxon>
        <taxon>Chrysomeloidea</taxon>
        <taxon>Chrysomelidae</taxon>
        <taxon>Galerucinae</taxon>
        <taxon>Diabroticina</taxon>
        <taxon>Diabroticites</taxon>
        <taxon>Diabrotica</taxon>
    </lineage>
</organism>
<dbReference type="InParanoid" id="A0A6P7EY52"/>
<dbReference type="GO" id="GO:0006952">
    <property type="term" value="P:defense response"/>
    <property type="evidence" value="ECO:0007669"/>
    <property type="project" value="InterPro"/>
</dbReference>
<dbReference type="GeneID" id="114324323"/>
<keyword evidence="2" id="KW-0732">Signal</keyword>
<proteinExistence type="predicted"/>